<evidence type="ECO:0000259" key="7">
    <source>
        <dbReference type="PROSITE" id="PS50157"/>
    </source>
</evidence>
<feature type="compositionally biased region" description="Polar residues" evidence="5">
    <location>
        <begin position="496"/>
        <end position="515"/>
    </location>
</feature>
<sequence length="574" mass="62200">MWELLPGYDRTAAAAHAEEICVCGMSVKMDELYLHYQSASCHPKCPACDAAFKDDAGLLTTSPIAQHVKSKEELKKVKKEKKAKRAVQMQKNRCEYCNKGFPKKKGLKKHNRKTSLHPCCTLCDVGFALYKEYTAVAHGCQASVCHGPSPASPASISAESESRDMLSKPEEEEEEEEVFPFSRLELVGQRIESNGGSSASVPDREGADVHAPILDTSPSILEANNEGGPLAQFEPTSAEYRANSMVVTLADELQVHASEVDDKDDAESTISLESLRSISSTSIEEENLPVRRPQAEAHLTSFLEEVGPAVNEKAVQCEVSDEIEEDDFEHVEAAERSPDGGDRIMQRRPDSAISYITAIDSNPDRDHYVGSTATLDDHGVHQVPASPNAPSLSLSDGERDQRDHVRKKRRARASDACTQGLSTGPSSTRSSSIGFPSTEYEAALRLVSRRPLEAMFGSEASDIHSVRSAPGCSSASSMTEEEVSSVTESTATTAANGQSVPATSNAAVTTSQVRSQAPGPSWHCRSCGKDPCEEPTATQCGHIFCYSCIVKEIAEKMHCPVCHKLFLLRLNVSP</sequence>
<evidence type="ECO:0008006" key="10">
    <source>
        <dbReference type="Google" id="ProtNLM"/>
    </source>
</evidence>
<keyword evidence="2 4" id="KW-0863">Zinc-finger</keyword>
<dbReference type="InterPro" id="IPR001841">
    <property type="entry name" value="Znf_RING"/>
</dbReference>
<evidence type="ECO:0000259" key="6">
    <source>
        <dbReference type="PROSITE" id="PS50089"/>
    </source>
</evidence>
<dbReference type="AlphaFoldDB" id="A0A4Y9YHW3"/>
<evidence type="ECO:0000313" key="9">
    <source>
        <dbReference type="Proteomes" id="UP000298390"/>
    </source>
</evidence>
<feature type="region of interest" description="Disordered" evidence="5">
    <location>
        <begin position="465"/>
        <end position="522"/>
    </location>
</feature>
<dbReference type="InterPro" id="IPR047134">
    <property type="entry name" value="RNF4"/>
</dbReference>
<keyword evidence="3" id="KW-0862">Zinc</keyword>
<feature type="compositionally biased region" description="Low complexity" evidence="5">
    <location>
        <begin position="473"/>
        <end position="495"/>
    </location>
</feature>
<name>A0A4Y9YHW3_9APHY</name>
<dbReference type="InterPro" id="IPR017907">
    <property type="entry name" value="Znf_RING_CS"/>
</dbReference>
<feature type="region of interest" description="Disordered" evidence="5">
    <location>
        <begin position="377"/>
        <end position="434"/>
    </location>
</feature>
<feature type="region of interest" description="Disordered" evidence="5">
    <location>
        <begin position="151"/>
        <end position="179"/>
    </location>
</feature>
<protein>
    <recommendedName>
        <fullName evidence="10">RING-type domain-containing protein</fullName>
    </recommendedName>
</protein>
<dbReference type="SMART" id="SM00184">
    <property type="entry name" value="RING"/>
    <property type="match status" value="1"/>
</dbReference>
<organism evidence="8 9">
    <name type="scientific">Rhodofomes roseus</name>
    <dbReference type="NCBI Taxonomy" id="34475"/>
    <lineage>
        <taxon>Eukaryota</taxon>
        <taxon>Fungi</taxon>
        <taxon>Dikarya</taxon>
        <taxon>Basidiomycota</taxon>
        <taxon>Agaricomycotina</taxon>
        <taxon>Agaricomycetes</taxon>
        <taxon>Polyporales</taxon>
        <taxon>Rhodofomes</taxon>
    </lineage>
</organism>
<dbReference type="SUPFAM" id="SSF57850">
    <property type="entry name" value="RING/U-box"/>
    <property type="match status" value="1"/>
</dbReference>
<dbReference type="PANTHER" id="PTHR23041:SF78">
    <property type="entry name" value="E3 UBIQUITIN-PROTEIN LIGASE RNF4"/>
    <property type="match status" value="1"/>
</dbReference>
<dbReference type="InterPro" id="IPR013083">
    <property type="entry name" value="Znf_RING/FYVE/PHD"/>
</dbReference>
<feature type="domain" description="RING-type" evidence="6">
    <location>
        <begin position="524"/>
        <end position="563"/>
    </location>
</feature>
<accession>A0A4Y9YHW3</accession>
<comment type="caution">
    <text evidence="8">The sequence shown here is derived from an EMBL/GenBank/DDBJ whole genome shotgun (WGS) entry which is preliminary data.</text>
</comment>
<feature type="compositionally biased region" description="Basic and acidic residues" evidence="5">
    <location>
        <begin position="160"/>
        <end position="169"/>
    </location>
</feature>
<keyword evidence="1" id="KW-0479">Metal-binding</keyword>
<dbReference type="EMBL" id="SEKV01000213">
    <property type="protein sequence ID" value="TFY61303.1"/>
    <property type="molecule type" value="Genomic_DNA"/>
</dbReference>
<feature type="compositionally biased region" description="Low complexity" evidence="5">
    <location>
        <begin position="420"/>
        <end position="434"/>
    </location>
</feature>
<evidence type="ECO:0000256" key="1">
    <source>
        <dbReference type="ARBA" id="ARBA00022723"/>
    </source>
</evidence>
<feature type="domain" description="C2H2-type" evidence="7">
    <location>
        <begin position="92"/>
        <end position="117"/>
    </location>
</feature>
<dbReference type="Gene3D" id="3.30.40.10">
    <property type="entry name" value="Zinc/RING finger domain, C3HC4 (zinc finger)"/>
    <property type="match status" value="1"/>
</dbReference>
<dbReference type="STRING" id="34475.A0A4Y9YHW3"/>
<evidence type="ECO:0000313" key="8">
    <source>
        <dbReference type="EMBL" id="TFY61303.1"/>
    </source>
</evidence>
<gene>
    <name evidence="8" type="ORF">EVJ58_g4597</name>
</gene>
<dbReference type="Proteomes" id="UP000298390">
    <property type="component" value="Unassembled WGS sequence"/>
</dbReference>
<evidence type="ECO:0000256" key="5">
    <source>
        <dbReference type="SAM" id="MobiDB-lite"/>
    </source>
</evidence>
<proteinExistence type="predicted"/>
<evidence type="ECO:0000256" key="2">
    <source>
        <dbReference type="ARBA" id="ARBA00022771"/>
    </source>
</evidence>
<dbReference type="GO" id="GO:0008270">
    <property type="term" value="F:zinc ion binding"/>
    <property type="evidence" value="ECO:0007669"/>
    <property type="project" value="UniProtKB-KW"/>
</dbReference>
<reference evidence="8 9" key="1">
    <citation type="submission" date="2019-01" db="EMBL/GenBank/DDBJ databases">
        <title>Genome sequencing of the rare red list fungi Fomitopsis rosea.</title>
        <authorList>
            <person name="Buettner E."/>
            <person name="Kellner H."/>
        </authorList>
    </citation>
    <scope>NUCLEOTIDE SEQUENCE [LARGE SCALE GENOMIC DNA]</scope>
    <source>
        <strain evidence="8 9">DSM 105464</strain>
    </source>
</reference>
<dbReference type="PANTHER" id="PTHR23041">
    <property type="entry name" value="RING FINGER DOMAIN-CONTAINING"/>
    <property type="match status" value="1"/>
</dbReference>
<dbReference type="PROSITE" id="PS50089">
    <property type="entry name" value="ZF_RING_2"/>
    <property type="match status" value="1"/>
</dbReference>
<dbReference type="InterPro" id="IPR013087">
    <property type="entry name" value="Znf_C2H2_type"/>
</dbReference>
<feature type="compositionally biased region" description="Low complexity" evidence="5">
    <location>
        <begin position="384"/>
        <end position="395"/>
    </location>
</feature>
<dbReference type="PROSITE" id="PS00518">
    <property type="entry name" value="ZF_RING_1"/>
    <property type="match status" value="1"/>
</dbReference>
<dbReference type="PROSITE" id="PS50157">
    <property type="entry name" value="ZINC_FINGER_C2H2_2"/>
    <property type="match status" value="1"/>
</dbReference>
<evidence type="ECO:0000256" key="3">
    <source>
        <dbReference type="ARBA" id="ARBA00022833"/>
    </source>
</evidence>
<evidence type="ECO:0000256" key="4">
    <source>
        <dbReference type="PROSITE-ProRule" id="PRU00042"/>
    </source>
</evidence>